<dbReference type="NCBIfam" id="TIGR03661">
    <property type="entry name" value="T1SS_VCA0849"/>
    <property type="match status" value="1"/>
</dbReference>
<dbReference type="InterPro" id="IPR001343">
    <property type="entry name" value="Hemolysn_Ca-bd"/>
</dbReference>
<dbReference type="PRINTS" id="PR00313">
    <property type="entry name" value="CABNDNGRPT"/>
</dbReference>
<keyword evidence="3" id="KW-0964">Secreted</keyword>
<dbReference type="InterPro" id="IPR050557">
    <property type="entry name" value="RTX_toxin/Mannuronan_C5-epim"/>
</dbReference>
<evidence type="ECO:0000256" key="1">
    <source>
        <dbReference type="ARBA" id="ARBA00004370"/>
    </source>
</evidence>
<dbReference type="InterPro" id="IPR011049">
    <property type="entry name" value="Serralysin-like_metalloprot_C"/>
</dbReference>
<evidence type="ECO:0000256" key="7">
    <source>
        <dbReference type="ARBA" id="ARBA00023026"/>
    </source>
</evidence>
<keyword evidence="4" id="KW-0800">Toxin</keyword>
<dbReference type="EMBL" id="LOHG01000012">
    <property type="protein sequence ID" value="MCI8211642.1"/>
    <property type="molecule type" value="Genomic_DNA"/>
</dbReference>
<evidence type="ECO:0000256" key="6">
    <source>
        <dbReference type="ARBA" id="ARBA00022837"/>
    </source>
</evidence>
<keyword evidence="6" id="KW-0106">Calcium</keyword>
<dbReference type="InterPro" id="IPR003995">
    <property type="entry name" value="RTX_toxin_determinant-A"/>
</dbReference>
<dbReference type="InterPro" id="IPR018511">
    <property type="entry name" value="Hemolysin-typ_Ca-bd_CS"/>
</dbReference>
<evidence type="ECO:0000313" key="10">
    <source>
        <dbReference type="Proteomes" id="UP001320513"/>
    </source>
</evidence>
<evidence type="ECO:0000256" key="4">
    <source>
        <dbReference type="ARBA" id="ARBA00022656"/>
    </source>
</evidence>
<keyword evidence="8" id="KW-0472">Membrane</keyword>
<evidence type="ECO:0000256" key="2">
    <source>
        <dbReference type="ARBA" id="ARBA00004613"/>
    </source>
</evidence>
<comment type="caution">
    <text evidence="9">The sequence shown here is derived from an EMBL/GenBank/DDBJ whole genome shotgun (WGS) entry which is preliminary data.</text>
</comment>
<comment type="subcellular location">
    <subcellularLocation>
        <location evidence="1">Membrane</location>
    </subcellularLocation>
    <subcellularLocation>
        <location evidence="2">Secreted</location>
    </subcellularLocation>
</comment>
<keyword evidence="7" id="KW-0843">Virulence</keyword>
<dbReference type="Proteomes" id="UP001320513">
    <property type="component" value="Unassembled WGS sequence"/>
</dbReference>
<dbReference type="PANTHER" id="PTHR38340:SF1">
    <property type="entry name" value="S-LAYER PROTEIN"/>
    <property type="match status" value="1"/>
</dbReference>
<dbReference type="InterPro" id="IPR047777">
    <property type="entry name" value="LapA-like_RM"/>
</dbReference>
<sequence>MGGFIGTVRQVAGDVFAVAGDGTRRILIDGDRLFAGEQVQTGGSGAVAVNLNGGGELTLGRGSSLQLTPQLLNHQAGHVDTADELTPTLAQSAVQPTQTVLPEQVISADAQLQAPEAADAGPEVADGSSLGGGHSALLLAEVGGEVTPEIGFPTQGLSAAPEFPEGRIEGLGDASSRSGNVYEPPVFIVPPADPEPPTDPEPPVEPPVDHAVELCGGQLTFNENDLSCGPVTQAGVFTVSAVDGLQSLVVGGLAVISAGIVAGFPLTMQTPLGNTFSVIGYDPATGEVSYSYTLQGAADHPAGDGTNVTGESFSVVAHDSDGDSANSTLDINIVDDVPEAHCIEVTLSADPGCPGSPLNSAGGSLLQGGTFGADGGFVHSISIDGTTYSYDPHTGLCVSSCAGAGVFDPATHSLTVTSEGGGTLVVNMLNGDFSYTPSANPGCEPLTENIQYVISDNDGDLAGSTLQINVPAIQPPEGPTAVADNVITNILAPCINIPGALLLANDVPGDGGPLTASPTVFHTGWQAKGEGFSNDCPKVIDFSGKRDNSGNQLKNLERSDFTNTGAMTAMVAITGYLGAFSGSGANAQDLYSFSLVAGESVTVDLKSLGDQIGVLWQLDGGEFQLLDAGGTFTATENGVYRILLVNQPDAGQPGPAVHYSLDLAIDYSAADTTPNHESAYTVSDGHGGSDSAAVNISYQEGCTLLGTTGDDVLLAGAGDDSLHGGDGNDVLSGGAGNNYLYGDNGNDILFSEAGNEVLDGGAGNNTASYALAESGVTVSTAQLGPQNTGGAGTDTLINIQNLIGSDYDDHLSGDYEANIINGGAGNDVLTGGLGNDTLTGGAGHDTFKWLSGDSGHDVVTDFSLGADTLDLSKLLQGFSAGADSLDDFLHFKVTDSGADLVSSIEIGSGGASQTIDLAGVDLAHHYGVGVGAGGMVSGADAGSIISGMLGDHSLRADVV</sequence>
<reference evidence="9 10" key="1">
    <citation type="submission" date="2015-12" db="EMBL/GenBank/DDBJ databases">
        <title>Phylogenomics in the description of a new species in the Pseudomonas syringae group.</title>
        <authorList>
            <person name="Busquets A."/>
            <person name="Gomila M."/>
            <person name="Beiki F."/>
            <person name="Rahimian H."/>
            <person name="Mulet M."/>
            <person name="Sanchez D."/>
            <person name="Garcia-Valdes E."/>
            <person name="Lalucat J."/>
        </authorList>
    </citation>
    <scope>NUCLEOTIDE SEQUENCE [LARGE SCALE GENOMIC DNA]</scope>
    <source>
        <strain evidence="9 10">S25</strain>
    </source>
</reference>
<dbReference type="Pfam" id="PF00353">
    <property type="entry name" value="HemolysinCabind"/>
    <property type="match status" value="2"/>
</dbReference>
<keyword evidence="10" id="KW-1185">Reference proteome</keyword>
<evidence type="ECO:0008006" key="11">
    <source>
        <dbReference type="Google" id="ProtNLM"/>
    </source>
</evidence>
<evidence type="ECO:0000256" key="8">
    <source>
        <dbReference type="ARBA" id="ARBA00023136"/>
    </source>
</evidence>
<evidence type="ECO:0000256" key="3">
    <source>
        <dbReference type="ARBA" id="ARBA00022525"/>
    </source>
</evidence>
<evidence type="ECO:0000256" key="5">
    <source>
        <dbReference type="ARBA" id="ARBA00022737"/>
    </source>
</evidence>
<keyword evidence="5" id="KW-0677">Repeat</keyword>
<dbReference type="Gene3D" id="2.150.10.10">
    <property type="entry name" value="Serralysin-like metalloprotease, C-terminal"/>
    <property type="match status" value="2"/>
</dbReference>
<protein>
    <recommendedName>
        <fullName evidence="11">Type I secretion C-terminal target domain (VC_A0849 subclass)</fullName>
    </recommendedName>
</protein>
<dbReference type="PRINTS" id="PR01488">
    <property type="entry name" value="RTXTOXINA"/>
</dbReference>
<proteinExistence type="predicted"/>
<dbReference type="NCBIfam" id="NF033682">
    <property type="entry name" value="retention_LapA"/>
    <property type="match status" value="1"/>
</dbReference>
<dbReference type="PANTHER" id="PTHR38340">
    <property type="entry name" value="S-LAYER PROTEIN"/>
    <property type="match status" value="1"/>
</dbReference>
<dbReference type="RefSeq" id="WP_243247744.1">
    <property type="nucleotide sequence ID" value="NZ_LOHG01000012.1"/>
</dbReference>
<evidence type="ECO:0000313" key="9">
    <source>
        <dbReference type="EMBL" id="MCI8211642.1"/>
    </source>
</evidence>
<accession>A0ABS9ZMX2</accession>
<organism evidence="9 10">
    <name type="scientific">Pseudomonas maioricensis</name>
    <dbReference type="NCBI Taxonomy" id="1766623"/>
    <lineage>
        <taxon>Bacteria</taxon>
        <taxon>Pseudomonadati</taxon>
        <taxon>Pseudomonadota</taxon>
        <taxon>Gammaproteobacteria</taxon>
        <taxon>Pseudomonadales</taxon>
        <taxon>Pseudomonadaceae</taxon>
        <taxon>Pseudomonas</taxon>
    </lineage>
</organism>
<gene>
    <name evidence="9" type="ORF">AUC61_19105</name>
</gene>
<dbReference type="PROSITE" id="PS00330">
    <property type="entry name" value="HEMOLYSIN_CALCIUM"/>
    <property type="match status" value="2"/>
</dbReference>
<dbReference type="SUPFAM" id="SSF51120">
    <property type="entry name" value="beta-Roll"/>
    <property type="match status" value="2"/>
</dbReference>
<name>A0ABS9ZMX2_9PSED</name>
<dbReference type="InterPro" id="IPR019960">
    <property type="entry name" value="T1SS_VCA0849"/>
</dbReference>